<dbReference type="Proteomes" id="UP000182063">
    <property type="component" value="Chromosome"/>
</dbReference>
<evidence type="ECO:0000313" key="2">
    <source>
        <dbReference type="Proteomes" id="UP000182063"/>
    </source>
</evidence>
<gene>
    <name evidence="1" type="ORF">BSL82_03740</name>
</gene>
<dbReference type="AlphaFoldDB" id="A0A1L3ZSD3"/>
<dbReference type="EMBL" id="CP018221">
    <property type="protein sequence ID" value="API58529.1"/>
    <property type="molecule type" value="Genomic_DNA"/>
</dbReference>
<dbReference type="OrthoDB" id="7424109at2"/>
<dbReference type="RefSeq" id="WP_072596096.1">
    <property type="nucleotide sequence ID" value="NZ_CP018221.1"/>
</dbReference>
<sequence length="129" mass="14403">MGRSVSSPSNAVVAYNTWEADEDADFQWDVIDDLVNYAPTLWPSLTPCDRWLDREDHAVLENDHAYVGVSEYCGLVAYWIVAKDDTDNAGLAERWVAQVAPKFVETFGRLRRLGTFSNGEAVFEVANAA</sequence>
<protein>
    <submittedName>
        <fullName evidence="1">Uncharacterized protein</fullName>
    </submittedName>
</protein>
<dbReference type="KEGG" id="sphj:BSL82_03740"/>
<reference evidence="2" key="1">
    <citation type="submission" date="2016-11" db="EMBL/GenBank/DDBJ databases">
        <title>Complete Genome Sequence of alachlor-degrading Sphingomonas sp. strain JJ-A5.</title>
        <authorList>
            <person name="Lee H."/>
            <person name="Ka J.-O."/>
        </authorList>
    </citation>
    <scope>NUCLEOTIDE SEQUENCE [LARGE SCALE GENOMIC DNA]</scope>
    <source>
        <strain evidence="2">JJ-A5</strain>
    </source>
</reference>
<evidence type="ECO:0000313" key="1">
    <source>
        <dbReference type="EMBL" id="API58529.1"/>
    </source>
</evidence>
<name>A0A1L3ZSD3_9SPHN</name>
<organism evidence="1 2">
    <name type="scientific">Tardibacter chloracetimidivorans</name>
    <dbReference type="NCBI Taxonomy" id="1921510"/>
    <lineage>
        <taxon>Bacteria</taxon>
        <taxon>Pseudomonadati</taxon>
        <taxon>Pseudomonadota</taxon>
        <taxon>Alphaproteobacteria</taxon>
        <taxon>Sphingomonadales</taxon>
        <taxon>Sphingomonadaceae</taxon>
        <taxon>Tardibacter</taxon>
    </lineage>
</organism>
<keyword evidence="2" id="KW-1185">Reference proteome</keyword>
<dbReference type="STRING" id="1921510.BSL82_03740"/>
<accession>A0A1L3ZSD3</accession>
<proteinExistence type="predicted"/>